<keyword evidence="2" id="KW-1185">Reference proteome</keyword>
<name>A0A1Q9CKB2_SYMMI</name>
<comment type="caution">
    <text evidence="1">The sequence shown here is derived from an EMBL/GenBank/DDBJ whole genome shotgun (WGS) entry which is preliminary data.</text>
</comment>
<evidence type="ECO:0000313" key="2">
    <source>
        <dbReference type="Proteomes" id="UP000186817"/>
    </source>
</evidence>
<protein>
    <submittedName>
        <fullName evidence="1">Uncharacterized protein</fullName>
    </submittedName>
</protein>
<dbReference type="AlphaFoldDB" id="A0A1Q9CKB2"/>
<dbReference type="OrthoDB" id="10605618at2759"/>
<dbReference type="Proteomes" id="UP000186817">
    <property type="component" value="Unassembled WGS sequence"/>
</dbReference>
<gene>
    <name evidence="1" type="ORF">AK812_SmicGene35950</name>
</gene>
<dbReference type="EMBL" id="LSRX01001125">
    <property type="protein sequence ID" value="OLP83297.1"/>
    <property type="molecule type" value="Genomic_DNA"/>
</dbReference>
<accession>A0A1Q9CKB2</accession>
<reference evidence="1 2" key="1">
    <citation type="submission" date="2016-02" db="EMBL/GenBank/DDBJ databases">
        <title>Genome analysis of coral dinoflagellate symbionts highlights evolutionary adaptations to a symbiotic lifestyle.</title>
        <authorList>
            <person name="Aranda M."/>
            <person name="Li Y."/>
            <person name="Liew Y.J."/>
            <person name="Baumgarten S."/>
            <person name="Simakov O."/>
            <person name="Wilson M."/>
            <person name="Piel J."/>
            <person name="Ashoor H."/>
            <person name="Bougouffa S."/>
            <person name="Bajic V.B."/>
            <person name="Ryu T."/>
            <person name="Ravasi T."/>
            <person name="Bayer T."/>
            <person name="Micklem G."/>
            <person name="Kim H."/>
            <person name="Bhak J."/>
            <person name="Lajeunesse T.C."/>
            <person name="Voolstra C.R."/>
        </authorList>
    </citation>
    <scope>NUCLEOTIDE SEQUENCE [LARGE SCALE GENOMIC DNA]</scope>
    <source>
        <strain evidence="1 2">CCMP2467</strain>
    </source>
</reference>
<evidence type="ECO:0000313" key="1">
    <source>
        <dbReference type="EMBL" id="OLP83297.1"/>
    </source>
</evidence>
<proteinExistence type="predicted"/>
<sequence length="196" mass="22115">MTTANAIAQAVVAMSETREEVVRRQIESEYVDYYLEIQASFGGGERYYTVEPKIDDGRIVAQTATGYEVKTLHDMGLASDFHSGMQLVNRLRRHGFNLVGNKPEDLVPINNTHPSSSRSWETFFVFSMKVPLSFLREPHESIDFSQSDGRVFKCTSDGPQEPQTMVLVPAQFYGRESGYAATQDTMSLPCGFYHHE</sequence>
<organism evidence="1 2">
    <name type="scientific">Symbiodinium microadriaticum</name>
    <name type="common">Dinoflagellate</name>
    <name type="synonym">Zooxanthella microadriatica</name>
    <dbReference type="NCBI Taxonomy" id="2951"/>
    <lineage>
        <taxon>Eukaryota</taxon>
        <taxon>Sar</taxon>
        <taxon>Alveolata</taxon>
        <taxon>Dinophyceae</taxon>
        <taxon>Suessiales</taxon>
        <taxon>Symbiodiniaceae</taxon>
        <taxon>Symbiodinium</taxon>
    </lineage>
</organism>